<keyword evidence="5" id="KW-0449">Lipoprotein</keyword>
<keyword evidence="6" id="KW-1185">Reference proteome</keyword>
<feature type="chain" id="PRO_5012455901" evidence="3">
    <location>
        <begin position="19"/>
        <end position="111"/>
    </location>
</feature>
<protein>
    <submittedName>
        <fullName evidence="5">Outer membrane protein assembly factor BamE, lipoprotein component of the BamABCDE complex</fullName>
    </submittedName>
</protein>
<dbReference type="GO" id="GO:0019867">
    <property type="term" value="C:outer membrane"/>
    <property type="evidence" value="ECO:0007669"/>
    <property type="project" value="InterPro"/>
</dbReference>
<proteinExistence type="predicted"/>
<gene>
    <name evidence="5" type="ORF">SAMN05421829_1143</name>
</gene>
<dbReference type="PROSITE" id="PS51257">
    <property type="entry name" value="PROKAR_LIPOPROTEIN"/>
    <property type="match status" value="1"/>
</dbReference>
<dbReference type="InterPro" id="IPR037873">
    <property type="entry name" value="BamE-like"/>
</dbReference>
<organism evidence="5 6">
    <name type="scientific">Aromatoleum tolulyticum</name>
    <dbReference type="NCBI Taxonomy" id="34027"/>
    <lineage>
        <taxon>Bacteria</taxon>
        <taxon>Pseudomonadati</taxon>
        <taxon>Pseudomonadota</taxon>
        <taxon>Betaproteobacteria</taxon>
        <taxon>Rhodocyclales</taxon>
        <taxon>Rhodocyclaceae</taxon>
        <taxon>Aromatoleum</taxon>
    </lineage>
</organism>
<dbReference type="RefSeq" id="WP_076603583.1">
    <property type="nucleotide sequence ID" value="NZ_FTMD01000014.1"/>
</dbReference>
<reference evidence="6" key="1">
    <citation type="submission" date="2017-01" db="EMBL/GenBank/DDBJ databases">
        <authorList>
            <person name="Varghese N."/>
            <person name="Submissions S."/>
        </authorList>
    </citation>
    <scope>NUCLEOTIDE SEQUENCE [LARGE SCALE GENOMIC DNA]</scope>
    <source>
        <strain evidence="6">ATCC 51758</strain>
    </source>
</reference>
<evidence type="ECO:0000256" key="1">
    <source>
        <dbReference type="ARBA" id="ARBA00022729"/>
    </source>
</evidence>
<dbReference type="Gene3D" id="3.30.1450.10">
    <property type="match status" value="1"/>
</dbReference>
<dbReference type="Pfam" id="PF04355">
    <property type="entry name" value="BamE"/>
    <property type="match status" value="1"/>
</dbReference>
<evidence type="ECO:0000313" key="6">
    <source>
        <dbReference type="Proteomes" id="UP000186819"/>
    </source>
</evidence>
<dbReference type="OrthoDB" id="8656868at2"/>
<feature type="domain" description="Outer membrane protein assembly factor BamE" evidence="4">
    <location>
        <begin position="24"/>
        <end position="96"/>
    </location>
</feature>
<dbReference type="Proteomes" id="UP000186819">
    <property type="component" value="Unassembled WGS sequence"/>
</dbReference>
<dbReference type="InterPro" id="IPR007450">
    <property type="entry name" value="BamE_dom"/>
</dbReference>
<accession>A0A1N7ADD6</accession>
<evidence type="ECO:0000259" key="4">
    <source>
        <dbReference type="Pfam" id="PF04355"/>
    </source>
</evidence>
<feature type="signal peptide" evidence="3">
    <location>
        <begin position="1"/>
        <end position="18"/>
    </location>
</feature>
<keyword evidence="2" id="KW-0472">Membrane</keyword>
<sequence>MRSYIICILAALSFLSIAGCASSGTKIDQANIQKIRPGATTKQQMLEMFGSPLSQSYGTEGKLTMLWHYVYVGPFGTGMKQQNLAVLFDQQDRVEKYNLVDNTGNGVRLGQ</sequence>
<keyword evidence="1 3" id="KW-0732">Signal</keyword>
<dbReference type="AlphaFoldDB" id="A0A1N7ADD6"/>
<evidence type="ECO:0000313" key="5">
    <source>
        <dbReference type="EMBL" id="SIR37157.1"/>
    </source>
</evidence>
<dbReference type="EMBL" id="FTMD01000014">
    <property type="protein sequence ID" value="SIR37157.1"/>
    <property type="molecule type" value="Genomic_DNA"/>
</dbReference>
<name>A0A1N7ADD6_9RHOO</name>
<evidence type="ECO:0000256" key="3">
    <source>
        <dbReference type="SAM" id="SignalP"/>
    </source>
</evidence>
<evidence type="ECO:0000256" key="2">
    <source>
        <dbReference type="ARBA" id="ARBA00023136"/>
    </source>
</evidence>